<gene>
    <name evidence="11" type="ORF">N5923_16250</name>
</gene>
<dbReference type="GO" id="GO:0015833">
    <property type="term" value="P:peptide transport"/>
    <property type="evidence" value="ECO:0007669"/>
    <property type="project" value="InterPro"/>
</dbReference>
<protein>
    <recommendedName>
        <fullName evidence="8">ABC-type dipeptide transporter</fullName>
        <ecNumber evidence="8">7.4.2.9</ecNumber>
    </recommendedName>
</protein>
<evidence type="ECO:0000256" key="6">
    <source>
        <dbReference type="ARBA" id="ARBA00022840"/>
    </source>
</evidence>
<keyword evidence="5" id="KW-0547">Nucleotide-binding</keyword>
<keyword evidence="4" id="KW-1003">Cell membrane</keyword>
<keyword evidence="3" id="KW-0813">Transport</keyword>
<dbReference type="CDD" id="cd03257">
    <property type="entry name" value="ABC_NikE_OppD_transporters"/>
    <property type="match status" value="1"/>
</dbReference>
<evidence type="ECO:0000256" key="2">
    <source>
        <dbReference type="ARBA" id="ARBA00006526"/>
    </source>
</evidence>
<evidence type="ECO:0000256" key="4">
    <source>
        <dbReference type="ARBA" id="ARBA00022475"/>
    </source>
</evidence>
<evidence type="ECO:0000256" key="3">
    <source>
        <dbReference type="ARBA" id="ARBA00022448"/>
    </source>
</evidence>
<dbReference type="Pfam" id="PF08352">
    <property type="entry name" value="oligo_HPY"/>
    <property type="match status" value="1"/>
</dbReference>
<evidence type="ECO:0000256" key="5">
    <source>
        <dbReference type="ARBA" id="ARBA00022741"/>
    </source>
</evidence>
<evidence type="ECO:0000259" key="10">
    <source>
        <dbReference type="PROSITE" id="PS50893"/>
    </source>
</evidence>
<dbReference type="NCBIfam" id="TIGR01727">
    <property type="entry name" value="oligo_HPY"/>
    <property type="match status" value="1"/>
</dbReference>
<dbReference type="InterPro" id="IPR013563">
    <property type="entry name" value="Oligopep_ABC_C"/>
</dbReference>
<dbReference type="Pfam" id="PF00005">
    <property type="entry name" value="ABC_tran"/>
    <property type="match status" value="1"/>
</dbReference>
<reference evidence="11" key="1">
    <citation type="submission" date="2022-09" db="EMBL/GenBank/DDBJ databases">
        <title>Winslowiella arboricola sp. nov., isolated from bleeding cankers on broadleaf hosts.</title>
        <authorList>
            <person name="Brady C."/>
            <person name="Kaur S."/>
            <person name="Crampton B."/>
            <person name="Maddock D."/>
            <person name="Arnold D."/>
            <person name="Denman S."/>
        </authorList>
    </citation>
    <scope>NUCLEOTIDE SEQUENCE</scope>
    <source>
        <strain evidence="11">BAC 15a-03b</strain>
    </source>
</reference>
<keyword evidence="6 11" id="KW-0067">ATP-binding</keyword>
<organism evidence="11 12">
    <name type="scientific">Winslowiella arboricola</name>
    <dbReference type="NCBI Taxonomy" id="2978220"/>
    <lineage>
        <taxon>Bacteria</taxon>
        <taxon>Pseudomonadati</taxon>
        <taxon>Pseudomonadota</taxon>
        <taxon>Gammaproteobacteria</taxon>
        <taxon>Enterobacterales</taxon>
        <taxon>Erwiniaceae</taxon>
        <taxon>Winslowiella</taxon>
    </lineage>
</organism>
<dbReference type="GO" id="GO:0005524">
    <property type="term" value="F:ATP binding"/>
    <property type="evidence" value="ECO:0007669"/>
    <property type="project" value="UniProtKB-KW"/>
</dbReference>
<comment type="caution">
    <text evidence="11">The sequence shown here is derived from an EMBL/GenBank/DDBJ whole genome shotgun (WGS) entry which is preliminary data.</text>
</comment>
<dbReference type="PANTHER" id="PTHR43297:SF2">
    <property type="entry name" value="DIPEPTIDE TRANSPORT ATP-BINDING PROTEIN DPPD"/>
    <property type="match status" value="1"/>
</dbReference>
<dbReference type="InterPro" id="IPR027417">
    <property type="entry name" value="P-loop_NTPase"/>
</dbReference>
<evidence type="ECO:0000313" key="11">
    <source>
        <dbReference type="EMBL" id="MCU5779038.1"/>
    </source>
</evidence>
<dbReference type="SUPFAM" id="SSF52540">
    <property type="entry name" value="P-loop containing nucleoside triphosphate hydrolases"/>
    <property type="match status" value="1"/>
</dbReference>
<dbReference type="EMBL" id="JAODIM010000042">
    <property type="protein sequence ID" value="MCU5779038.1"/>
    <property type="molecule type" value="Genomic_DNA"/>
</dbReference>
<dbReference type="GO" id="GO:0055085">
    <property type="term" value="P:transmembrane transport"/>
    <property type="evidence" value="ECO:0007669"/>
    <property type="project" value="UniProtKB-ARBA"/>
</dbReference>
<dbReference type="PANTHER" id="PTHR43297">
    <property type="entry name" value="OLIGOPEPTIDE TRANSPORT ATP-BINDING PROTEIN APPD"/>
    <property type="match status" value="1"/>
</dbReference>
<dbReference type="InterPro" id="IPR003593">
    <property type="entry name" value="AAA+_ATPase"/>
</dbReference>
<comment type="subcellular location">
    <subcellularLocation>
        <location evidence="1">Cell inner membrane</location>
        <topology evidence="1">Peripheral membrane protein</topology>
    </subcellularLocation>
</comment>
<dbReference type="AlphaFoldDB" id="A0A9J6PQM9"/>
<dbReference type="PROSITE" id="PS00211">
    <property type="entry name" value="ABC_TRANSPORTER_1"/>
    <property type="match status" value="1"/>
</dbReference>
<dbReference type="Gene3D" id="3.40.50.300">
    <property type="entry name" value="P-loop containing nucleotide triphosphate hydrolases"/>
    <property type="match status" value="1"/>
</dbReference>
<evidence type="ECO:0000313" key="12">
    <source>
        <dbReference type="Proteomes" id="UP001064262"/>
    </source>
</evidence>
<dbReference type="InterPro" id="IPR017871">
    <property type="entry name" value="ABC_transporter-like_CS"/>
</dbReference>
<dbReference type="PROSITE" id="PS50893">
    <property type="entry name" value="ABC_TRANSPORTER_2"/>
    <property type="match status" value="1"/>
</dbReference>
<evidence type="ECO:0000256" key="1">
    <source>
        <dbReference type="ARBA" id="ARBA00004417"/>
    </source>
</evidence>
<dbReference type="InterPro" id="IPR003439">
    <property type="entry name" value="ABC_transporter-like_ATP-bd"/>
</dbReference>
<comment type="similarity">
    <text evidence="2">Belongs to the ABC transporter superfamily. Drug exporter-2 (TC 3.A.1.117) family.</text>
</comment>
<dbReference type="RefSeq" id="WP_267145246.1">
    <property type="nucleotide sequence ID" value="NZ_JAODIM010000042.1"/>
</dbReference>
<dbReference type="FunFam" id="3.40.50.300:FF:000016">
    <property type="entry name" value="Oligopeptide ABC transporter ATP-binding component"/>
    <property type="match status" value="1"/>
</dbReference>
<evidence type="ECO:0000256" key="7">
    <source>
        <dbReference type="ARBA" id="ARBA00023136"/>
    </source>
</evidence>
<comment type="catalytic activity">
    <reaction evidence="9">
        <text>a dipeptide(out) + ATP + H2O = a dipeptide(in) + ADP + phosphate + H(+)</text>
        <dbReference type="Rhea" id="RHEA:23120"/>
        <dbReference type="ChEBI" id="CHEBI:15377"/>
        <dbReference type="ChEBI" id="CHEBI:15378"/>
        <dbReference type="ChEBI" id="CHEBI:30616"/>
        <dbReference type="ChEBI" id="CHEBI:43474"/>
        <dbReference type="ChEBI" id="CHEBI:90799"/>
        <dbReference type="ChEBI" id="CHEBI:456216"/>
        <dbReference type="EC" id="7.4.2.9"/>
    </reaction>
</comment>
<evidence type="ECO:0000256" key="9">
    <source>
        <dbReference type="ARBA" id="ARBA00047356"/>
    </source>
</evidence>
<dbReference type="EC" id="7.4.2.9" evidence="8"/>
<dbReference type="Proteomes" id="UP001064262">
    <property type="component" value="Unassembled WGS sequence"/>
</dbReference>
<proteinExistence type="inferred from homology"/>
<feature type="domain" description="ABC transporter" evidence="10">
    <location>
        <begin position="12"/>
        <end position="260"/>
    </location>
</feature>
<keyword evidence="12" id="KW-1185">Reference proteome</keyword>
<sequence>MTTPANSPLLTVEHLQVKFATGQGVVSPVRDLSFSVNRHEIVGIIGESGCGKSVTVQALMGLLPSQTSAVSGELTLDGVRLDQLSPRQQRQRCGSEMAMIFQDPLSSLNPVFTVGDQIDESLKLHTSLKRNARRSRILALLTEVGIDDAPRCAAAYPHEISGGMRQRVMIAIAIASQPALLIADEPTTALDVTIQAQILSLLQTINQQNGMGILLITHDLSVVAQLCQRVLVMYYGEVVEQADVISLFNRPLHPYTQALMAARPGLQGEPKSRLREISGTVPDLHAPPGGCSFAPRCPQAEARCHQQSPLLRSLPVSGHAVRCWLAELPGEAQ</sequence>
<dbReference type="InterPro" id="IPR050388">
    <property type="entry name" value="ABC_Ni/Peptide_Import"/>
</dbReference>
<name>A0A9J6PQM9_9GAMM</name>
<evidence type="ECO:0000256" key="8">
    <source>
        <dbReference type="ARBA" id="ARBA00038852"/>
    </source>
</evidence>
<dbReference type="GO" id="GO:0005886">
    <property type="term" value="C:plasma membrane"/>
    <property type="evidence" value="ECO:0007669"/>
    <property type="project" value="UniProtKB-SubCell"/>
</dbReference>
<dbReference type="SMART" id="SM00382">
    <property type="entry name" value="AAA"/>
    <property type="match status" value="1"/>
</dbReference>
<accession>A0A9J6PQM9</accession>
<keyword evidence="7" id="KW-0472">Membrane</keyword>
<dbReference type="GO" id="GO:0016887">
    <property type="term" value="F:ATP hydrolysis activity"/>
    <property type="evidence" value="ECO:0007669"/>
    <property type="project" value="InterPro"/>
</dbReference>